<evidence type="ECO:0000313" key="1">
    <source>
        <dbReference type="EMBL" id="JAH90176.1"/>
    </source>
</evidence>
<dbReference type="AlphaFoldDB" id="A0A0E9WIP1"/>
<organism evidence="1">
    <name type="scientific">Anguilla anguilla</name>
    <name type="common">European freshwater eel</name>
    <name type="synonym">Muraena anguilla</name>
    <dbReference type="NCBI Taxonomy" id="7936"/>
    <lineage>
        <taxon>Eukaryota</taxon>
        <taxon>Metazoa</taxon>
        <taxon>Chordata</taxon>
        <taxon>Craniata</taxon>
        <taxon>Vertebrata</taxon>
        <taxon>Euteleostomi</taxon>
        <taxon>Actinopterygii</taxon>
        <taxon>Neopterygii</taxon>
        <taxon>Teleostei</taxon>
        <taxon>Anguilliformes</taxon>
        <taxon>Anguillidae</taxon>
        <taxon>Anguilla</taxon>
    </lineage>
</organism>
<sequence length="44" mass="4841">MTSARLRLTPYNTTSPTGSSQDFFQCLIQRVIFLPLSPLALPSA</sequence>
<protein>
    <submittedName>
        <fullName evidence="1">Uncharacterized protein</fullName>
    </submittedName>
</protein>
<dbReference type="EMBL" id="GBXM01018401">
    <property type="protein sequence ID" value="JAH90176.1"/>
    <property type="molecule type" value="Transcribed_RNA"/>
</dbReference>
<name>A0A0E9WIP1_ANGAN</name>
<reference evidence="1" key="1">
    <citation type="submission" date="2014-11" db="EMBL/GenBank/DDBJ databases">
        <authorList>
            <person name="Amaro Gonzalez C."/>
        </authorList>
    </citation>
    <scope>NUCLEOTIDE SEQUENCE</scope>
</reference>
<accession>A0A0E9WIP1</accession>
<reference evidence="1" key="2">
    <citation type="journal article" date="2015" name="Fish Shellfish Immunol.">
        <title>Early steps in the European eel (Anguilla anguilla)-Vibrio vulnificus interaction in the gills: Role of the RtxA13 toxin.</title>
        <authorList>
            <person name="Callol A."/>
            <person name="Pajuelo D."/>
            <person name="Ebbesson L."/>
            <person name="Teles M."/>
            <person name="MacKenzie S."/>
            <person name="Amaro C."/>
        </authorList>
    </citation>
    <scope>NUCLEOTIDE SEQUENCE</scope>
</reference>
<proteinExistence type="predicted"/>